<dbReference type="AlphaFoldDB" id="A0A852TTB9"/>
<dbReference type="EMBL" id="JACCCC010000001">
    <property type="protein sequence ID" value="NYE45993.1"/>
    <property type="molecule type" value="Genomic_DNA"/>
</dbReference>
<dbReference type="RefSeq" id="WP_179642159.1">
    <property type="nucleotide sequence ID" value="NZ_BAAAYY010000024.1"/>
</dbReference>
<comment type="caution">
    <text evidence="1">The sequence shown here is derived from an EMBL/GenBank/DDBJ whole genome shotgun (WGS) entry which is preliminary data.</text>
</comment>
<dbReference type="Proteomes" id="UP000589036">
    <property type="component" value="Unassembled WGS sequence"/>
</dbReference>
<accession>A0A852TTB9</accession>
<protein>
    <submittedName>
        <fullName evidence="1">Uncharacterized protein</fullName>
    </submittedName>
</protein>
<keyword evidence="2" id="KW-1185">Reference proteome</keyword>
<proteinExistence type="predicted"/>
<gene>
    <name evidence="1" type="ORF">HDA32_001113</name>
</gene>
<evidence type="ECO:0000313" key="2">
    <source>
        <dbReference type="Proteomes" id="UP000589036"/>
    </source>
</evidence>
<reference evidence="1 2" key="1">
    <citation type="submission" date="2020-07" db="EMBL/GenBank/DDBJ databases">
        <title>Sequencing the genomes of 1000 actinobacteria strains.</title>
        <authorList>
            <person name="Klenk H.-P."/>
        </authorList>
    </citation>
    <scope>NUCLEOTIDE SEQUENCE [LARGE SCALE GENOMIC DNA]</scope>
    <source>
        <strain evidence="1 2">CXB654</strain>
    </source>
</reference>
<organism evidence="1 2">
    <name type="scientific">Spinactinospora alkalitolerans</name>
    <dbReference type="NCBI Taxonomy" id="687207"/>
    <lineage>
        <taxon>Bacteria</taxon>
        <taxon>Bacillati</taxon>
        <taxon>Actinomycetota</taxon>
        <taxon>Actinomycetes</taxon>
        <taxon>Streptosporangiales</taxon>
        <taxon>Nocardiopsidaceae</taxon>
        <taxon>Spinactinospora</taxon>
    </lineage>
</organism>
<name>A0A852TTB9_9ACTN</name>
<evidence type="ECO:0000313" key="1">
    <source>
        <dbReference type="EMBL" id="NYE45993.1"/>
    </source>
</evidence>
<sequence length="189" mass="20798">MVRELWDSGSPDAARLVASPTSTRATVVEDEVLPRDWRLLLFQDNAPHGLALYAVAGPEGSAMVLSRRPEGYAKFADEAGIGVDSTDEALTTAEFFLDRTRALHVHQSVLHTPSDAVLSRFADVSKAEEQLERAVKAPSVKQTRNGYRIILYVQRGDRVDRWKGAVTRSGRIEGAFTTVIEGLPVDLPR</sequence>